<dbReference type="EMBL" id="CP139781">
    <property type="protein sequence ID" value="WRQ88595.1"/>
    <property type="molecule type" value="Genomic_DNA"/>
</dbReference>
<dbReference type="RefSeq" id="WP_324726088.1">
    <property type="nucleotide sequence ID" value="NZ_CP139781.1"/>
</dbReference>
<protein>
    <recommendedName>
        <fullName evidence="3">DUF2281 domain-containing protein</fullName>
    </recommendedName>
</protein>
<keyword evidence="2" id="KW-1185">Reference proteome</keyword>
<evidence type="ECO:0000313" key="2">
    <source>
        <dbReference type="Proteomes" id="UP000738431"/>
    </source>
</evidence>
<name>A0ABZ1CB41_9BACT</name>
<evidence type="ECO:0008006" key="3">
    <source>
        <dbReference type="Google" id="ProtNLM"/>
    </source>
</evidence>
<gene>
    <name evidence="1" type="ORF">K1X11_004210</name>
</gene>
<sequence length="65" mass="7680">MSVLEIKQGISRLSLKERREIEIYLLQLKRKTPAWKKSTAKRIKEMQGGKFTEIGELEERYARGE</sequence>
<proteinExistence type="predicted"/>
<evidence type="ECO:0000313" key="1">
    <source>
        <dbReference type="EMBL" id="WRQ88595.1"/>
    </source>
</evidence>
<organism evidence="1 2">
    <name type="scientific">Actomonas aquatica</name>
    <dbReference type="NCBI Taxonomy" id="2866162"/>
    <lineage>
        <taxon>Bacteria</taxon>
        <taxon>Pseudomonadati</taxon>
        <taxon>Verrucomicrobiota</taxon>
        <taxon>Opitutia</taxon>
        <taxon>Opitutales</taxon>
        <taxon>Opitutaceae</taxon>
        <taxon>Actomonas</taxon>
    </lineage>
</organism>
<dbReference type="Proteomes" id="UP000738431">
    <property type="component" value="Chromosome"/>
</dbReference>
<accession>A0ABZ1CB41</accession>
<reference evidence="1 2" key="1">
    <citation type="submission" date="2023-12" db="EMBL/GenBank/DDBJ databases">
        <title>Description of an unclassified Opitutus bacterium of Verrucomicrobiota.</title>
        <authorList>
            <person name="Zhang D.-F."/>
        </authorList>
    </citation>
    <scope>NUCLEOTIDE SEQUENCE [LARGE SCALE GENOMIC DNA]</scope>
    <source>
        <strain evidence="1 2">WL0086</strain>
    </source>
</reference>